<evidence type="ECO:0000313" key="1">
    <source>
        <dbReference type="EMBL" id="JAD36521.1"/>
    </source>
</evidence>
<protein>
    <submittedName>
        <fullName evidence="1">Uncharacterized protein</fullName>
    </submittedName>
</protein>
<sequence length="25" mass="2810">MQNIILFDRSIFLPSHHLCSKGGVP</sequence>
<organism evidence="1">
    <name type="scientific">Arundo donax</name>
    <name type="common">Giant reed</name>
    <name type="synonym">Donax arundinaceus</name>
    <dbReference type="NCBI Taxonomy" id="35708"/>
    <lineage>
        <taxon>Eukaryota</taxon>
        <taxon>Viridiplantae</taxon>
        <taxon>Streptophyta</taxon>
        <taxon>Embryophyta</taxon>
        <taxon>Tracheophyta</taxon>
        <taxon>Spermatophyta</taxon>
        <taxon>Magnoliopsida</taxon>
        <taxon>Liliopsida</taxon>
        <taxon>Poales</taxon>
        <taxon>Poaceae</taxon>
        <taxon>PACMAD clade</taxon>
        <taxon>Arundinoideae</taxon>
        <taxon>Arundineae</taxon>
        <taxon>Arundo</taxon>
    </lineage>
</organism>
<dbReference type="AlphaFoldDB" id="A0A0A8ZCI3"/>
<name>A0A0A8ZCI3_ARUDO</name>
<dbReference type="EMBL" id="GBRH01261374">
    <property type="protein sequence ID" value="JAD36521.1"/>
    <property type="molecule type" value="Transcribed_RNA"/>
</dbReference>
<reference evidence="1" key="2">
    <citation type="journal article" date="2015" name="Data Brief">
        <title>Shoot transcriptome of the giant reed, Arundo donax.</title>
        <authorList>
            <person name="Barrero R.A."/>
            <person name="Guerrero F.D."/>
            <person name="Moolhuijzen P."/>
            <person name="Goolsby J.A."/>
            <person name="Tidwell J."/>
            <person name="Bellgard S.E."/>
            <person name="Bellgard M.I."/>
        </authorList>
    </citation>
    <scope>NUCLEOTIDE SEQUENCE</scope>
    <source>
        <tissue evidence="1">Shoot tissue taken approximately 20 cm above the soil surface</tissue>
    </source>
</reference>
<proteinExistence type="predicted"/>
<accession>A0A0A8ZCI3</accession>
<reference evidence="1" key="1">
    <citation type="submission" date="2014-09" db="EMBL/GenBank/DDBJ databases">
        <authorList>
            <person name="Magalhaes I.L.F."/>
            <person name="Oliveira U."/>
            <person name="Santos F.R."/>
            <person name="Vidigal T.H.D.A."/>
            <person name="Brescovit A.D."/>
            <person name="Santos A.J."/>
        </authorList>
    </citation>
    <scope>NUCLEOTIDE SEQUENCE</scope>
    <source>
        <tissue evidence="1">Shoot tissue taken approximately 20 cm above the soil surface</tissue>
    </source>
</reference>